<evidence type="ECO:0000256" key="1">
    <source>
        <dbReference type="SAM" id="SignalP"/>
    </source>
</evidence>
<gene>
    <name evidence="2" type="ORF">E8A74_48635</name>
</gene>
<proteinExistence type="predicted"/>
<evidence type="ECO:0000313" key="2">
    <source>
        <dbReference type="EMBL" id="TKC94140.1"/>
    </source>
</evidence>
<feature type="chain" id="PRO_5020676803" description="Outer membrane protein beta-barrel domain-containing protein" evidence="1">
    <location>
        <begin position="18"/>
        <end position="262"/>
    </location>
</feature>
<comment type="caution">
    <text evidence="2">The sequence shown here is derived from an EMBL/GenBank/DDBJ whole genome shotgun (WGS) entry which is preliminary data.</text>
</comment>
<keyword evidence="1" id="KW-0732">Signal</keyword>
<dbReference type="OrthoDB" id="5512197at2"/>
<organism evidence="2 3">
    <name type="scientific">Polyangium fumosum</name>
    <dbReference type="NCBI Taxonomy" id="889272"/>
    <lineage>
        <taxon>Bacteria</taxon>
        <taxon>Pseudomonadati</taxon>
        <taxon>Myxococcota</taxon>
        <taxon>Polyangia</taxon>
        <taxon>Polyangiales</taxon>
        <taxon>Polyangiaceae</taxon>
        <taxon>Polyangium</taxon>
    </lineage>
</organism>
<dbReference type="SUPFAM" id="SSF103515">
    <property type="entry name" value="Autotransporter"/>
    <property type="match status" value="1"/>
</dbReference>
<feature type="signal peptide" evidence="1">
    <location>
        <begin position="1"/>
        <end position="17"/>
    </location>
</feature>
<accession>A0A4U1IJS0</accession>
<reference evidence="2 3" key="1">
    <citation type="submission" date="2019-04" db="EMBL/GenBank/DDBJ databases">
        <authorList>
            <person name="Li Y."/>
            <person name="Wang J."/>
        </authorList>
    </citation>
    <scope>NUCLEOTIDE SEQUENCE [LARGE SCALE GENOMIC DNA]</scope>
    <source>
        <strain evidence="2 3">DSM 14668</strain>
    </source>
</reference>
<dbReference type="InterPro" id="IPR036709">
    <property type="entry name" value="Autotransporte_beta_dom_sf"/>
</dbReference>
<name>A0A4U1IJS0_9BACT</name>
<keyword evidence="3" id="KW-1185">Reference proteome</keyword>
<dbReference type="AlphaFoldDB" id="A0A4U1IJS0"/>
<evidence type="ECO:0008006" key="4">
    <source>
        <dbReference type="Google" id="ProtNLM"/>
    </source>
</evidence>
<dbReference type="Proteomes" id="UP000309215">
    <property type="component" value="Unassembled WGS sequence"/>
</dbReference>
<dbReference type="RefSeq" id="WP_136936035.1">
    <property type="nucleotide sequence ID" value="NZ_SSMQ01000112.1"/>
</dbReference>
<evidence type="ECO:0000313" key="3">
    <source>
        <dbReference type="Proteomes" id="UP000309215"/>
    </source>
</evidence>
<protein>
    <recommendedName>
        <fullName evidence="4">Outer membrane protein beta-barrel domain-containing protein</fullName>
    </recommendedName>
</protein>
<dbReference type="EMBL" id="SSMQ01000112">
    <property type="protein sequence ID" value="TKC94140.1"/>
    <property type="molecule type" value="Genomic_DNA"/>
</dbReference>
<sequence length="262" mass="26744">MPGHHVLFVLSFLPALAALLAPSTTRAEEPTRPFGSRGQVALDDIVSLSAGGSPLGYPLVLPLGGGSGSFGLGYSGIAGYTRSTTSRTPGQPGGYESTTDVVWLAPSLDVFVGSHFSIGGTVAASYARGAQEVVTFDRGTQRSEGSGFGFAIAPRVGYVVPLGASFALWPRLTLAYGGGDTEYKGETSDAAFLSSNRSIRGIAELGLVARIHRYVYLRAAPSLVVAASRSGGTGAGAVVSNDDQSFTVRLGATAGLGILLGN</sequence>